<accession>A0AA40F317</accession>
<protein>
    <recommendedName>
        <fullName evidence="1">SET domain-containing protein</fullName>
    </recommendedName>
</protein>
<dbReference type="Proteomes" id="UP001172155">
    <property type="component" value="Unassembled WGS sequence"/>
</dbReference>
<evidence type="ECO:0000313" key="3">
    <source>
        <dbReference type="Proteomes" id="UP001172155"/>
    </source>
</evidence>
<dbReference type="EMBL" id="JAUKUD010000003">
    <property type="protein sequence ID" value="KAK0749992.1"/>
    <property type="molecule type" value="Genomic_DNA"/>
</dbReference>
<comment type="caution">
    <text evidence="2">The sequence shown here is derived from an EMBL/GenBank/DDBJ whole genome shotgun (WGS) entry which is preliminary data.</text>
</comment>
<dbReference type="Gene3D" id="1.25.40.10">
    <property type="entry name" value="Tetratricopeptide repeat domain"/>
    <property type="match status" value="1"/>
</dbReference>
<dbReference type="PANTHER" id="PTHR47332:SF6">
    <property type="entry name" value="SET DOMAIN-CONTAINING PROTEIN"/>
    <property type="match status" value="1"/>
</dbReference>
<dbReference type="Gene3D" id="2.170.270.10">
    <property type="entry name" value="SET domain"/>
    <property type="match status" value="1"/>
</dbReference>
<dbReference type="AlphaFoldDB" id="A0AA40F317"/>
<evidence type="ECO:0000313" key="2">
    <source>
        <dbReference type="EMBL" id="KAK0749992.1"/>
    </source>
</evidence>
<dbReference type="Pfam" id="PF00856">
    <property type="entry name" value="SET"/>
    <property type="match status" value="1"/>
</dbReference>
<keyword evidence="3" id="KW-1185">Reference proteome</keyword>
<dbReference type="InterPro" id="IPR001214">
    <property type="entry name" value="SET_dom"/>
</dbReference>
<dbReference type="CDD" id="cd20071">
    <property type="entry name" value="SET_SMYD"/>
    <property type="match status" value="1"/>
</dbReference>
<dbReference type="PANTHER" id="PTHR47332">
    <property type="entry name" value="SET DOMAIN-CONTAINING PROTEIN 5"/>
    <property type="match status" value="1"/>
</dbReference>
<dbReference type="PROSITE" id="PS50280">
    <property type="entry name" value="SET"/>
    <property type="match status" value="1"/>
</dbReference>
<dbReference type="InterPro" id="IPR046341">
    <property type="entry name" value="SET_dom_sf"/>
</dbReference>
<gene>
    <name evidence="2" type="ORF">B0T18DRAFT_437360</name>
</gene>
<evidence type="ECO:0000259" key="1">
    <source>
        <dbReference type="PROSITE" id="PS50280"/>
    </source>
</evidence>
<sequence length="361" mass="39935">MEAAVIPPVCETATTGSPRRRTKYCVYANSRHGAQGMTLVTKPETAASLGGGALDFVLPLSSGTTTNATGLLGEAYAIVDVPGRGKGVVATRPIRKWETFMVDYAVMMVDVEFAVDVPARRGYELLARAVEGLGNPGSIKGLGMSNGLARDPVENILRTNAFRAVVGGELHMAVYPVVSRINHACRPNAFLRFYPRQGHTVEVAASQDIRPGEEITHSYITFGQVSSERKENLKKWGFSCTCDLCTASSDEIAASDERREKIAALKQQAIEAFQAGKVYMSLKLTRQILPLLPEENMFQEMADQYENMARIYYVMRDRKNAAKWARKSLEVLVEQGYLKLVKEEDVGRMFARFEDDEGGRY</sequence>
<name>A0AA40F317_9PEZI</name>
<dbReference type="SMART" id="SM00317">
    <property type="entry name" value="SET"/>
    <property type="match status" value="1"/>
</dbReference>
<feature type="domain" description="SET" evidence="1">
    <location>
        <begin position="74"/>
        <end position="220"/>
    </location>
</feature>
<reference evidence="2" key="1">
    <citation type="submission" date="2023-06" db="EMBL/GenBank/DDBJ databases">
        <title>Genome-scale phylogeny and comparative genomics of the fungal order Sordariales.</title>
        <authorList>
            <consortium name="Lawrence Berkeley National Laboratory"/>
            <person name="Hensen N."/>
            <person name="Bonometti L."/>
            <person name="Westerberg I."/>
            <person name="Brannstrom I.O."/>
            <person name="Guillou S."/>
            <person name="Cros-Aarteil S."/>
            <person name="Calhoun S."/>
            <person name="Haridas S."/>
            <person name="Kuo A."/>
            <person name="Mondo S."/>
            <person name="Pangilinan J."/>
            <person name="Riley R."/>
            <person name="LaButti K."/>
            <person name="Andreopoulos B."/>
            <person name="Lipzen A."/>
            <person name="Chen C."/>
            <person name="Yanf M."/>
            <person name="Daum C."/>
            <person name="Ng V."/>
            <person name="Clum A."/>
            <person name="Steindorff A."/>
            <person name="Ohm R."/>
            <person name="Martin F."/>
            <person name="Silar P."/>
            <person name="Natvig D."/>
            <person name="Lalanne C."/>
            <person name="Gautier V."/>
            <person name="Ament-velasquez S.L."/>
            <person name="Kruys A."/>
            <person name="Hutchinson M.I."/>
            <person name="Powell A.J."/>
            <person name="Barry K."/>
            <person name="Miller A.N."/>
            <person name="Grigoriev I.V."/>
            <person name="Debuchy R."/>
            <person name="Gladieux P."/>
            <person name="Thoren M.H."/>
            <person name="Johannesson H."/>
        </authorList>
    </citation>
    <scope>NUCLEOTIDE SEQUENCE</scope>
    <source>
        <strain evidence="2">SMH3187-1</strain>
    </source>
</reference>
<organism evidence="2 3">
    <name type="scientific">Schizothecium vesticola</name>
    <dbReference type="NCBI Taxonomy" id="314040"/>
    <lineage>
        <taxon>Eukaryota</taxon>
        <taxon>Fungi</taxon>
        <taxon>Dikarya</taxon>
        <taxon>Ascomycota</taxon>
        <taxon>Pezizomycotina</taxon>
        <taxon>Sordariomycetes</taxon>
        <taxon>Sordariomycetidae</taxon>
        <taxon>Sordariales</taxon>
        <taxon>Schizotheciaceae</taxon>
        <taxon>Schizothecium</taxon>
    </lineage>
</organism>
<dbReference type="InterPro" id="IPR053185">
    <property type="entry name" value="SET_domain_protein"/>
</dbReference>
<dbReference type="SUPFAM" id="SSF82199">
    <property type="entry name" value="SET domain"/>
    <property type="match status" value="1"/>
</dbReference>
<proteinExistence type="predicted"/>
<dbReference type="InterPro" id="IPR011990">
    <property type="entry name" value="TPR-like_helical_dom_sf"/>
</dbReference>